<dbReference type="PANTHER" id="PTHR10605">
    <property type="entry name" value="HEPARAN SULFATE SULFOTRANSFERASE"/>
    <property type="match status" value="1"/>
</dbReference>
<evidence type="ECO:0000313" key="8">
    <source>
        <dbReference type="EMBL" id="GFN87673.1"/>
    </source>
</evidence>
<evidence type="ECO:0000256" key="1">
    <source>
        <dbReference type="ARBA" id="ARBA00022679"/>
    </source>
</evidence>
<dbReference type="Proteomes" id="UP000735302">
    <property type="component" value="Unassembled WGS sequence"/>
</dbReference>
<evidence type="ECO:0000256" key="5">
    <source>
        <dbReference type="PIRSR" id="PIRSR637359-3"/>
    </source>
</evidence>
<sequence length="343" mass="39562">MVRYEVTIFHRILDILLLVCAWSIVLGIFLTASQHFNIQNNSTQVRVLLRSPQDKADNRSGVNKVSQDARIVRNSKLPNCLIIGFSKCGTLALRGFLSLHTDIVSPQREIRYFNVFYKRGLQWYRNQMPPSSEGQITLEKTPSYIMSAEALKRIYQFNSSIRLIIIVRDPITRLQSLHAHMFQGMPKSSKVPSFREWCGGRARTARVVRVADYAHPVGNVFKLFPRHQVLVLSEESLEQNPLRVMREAERFLGLKSSISKTDFVYNEPKGFYCFNTSSRKYPKIVKSVVLNEKTGCLGSGKGRKHPDIDNSLLKELVDIIRPYNERLFSMIGKRFKWKNFEAM</sequence>
<evidence type="ECO:0000259" key="7">
    <source>
        <dbReference type="Pfam" id="PF00685"/>
    </source>
</evidence>
<keyword evidence="2" id="KW-0325">Glycoprotein</keyword>
<gene>
    <name evidence="8" type="ORF">PoB_001417900</name>
</gene>
<dbReference type="InterPro" id="IPR027417">
    <property type="entry name" value="P-loop_NTPase"/>
</dbReference>
<feature type="binding site" evidence="4">
    <location>
        <position position="272"/>
    </location>
    <ligand>
        <name>3'-phosphoadenylyl sulfate</name>
        <dbReference type="ChEBI" id="CHEBI:58339"/>
    </ligand>
</feature>
<dbReference type="InterPro" id="IPR000863">
    <property type="entry name" value="Sulfotransferase_dom"/>
</dbReference>
<feature type="binding site" evidence="4">
    <location>
        <begin position="301"/>
        <end position="305"/>
    </location>
    <ligand>
        <name>3'-phosphoadenylyl sulfate</name>
        <dbReference type="ChEBI" id="CHEBI:58339"/>
    </ligand>
</feature>
<dbReference type="SUPFAM" id="SSF52540">
    <property type="entry name" value="P-loop containing nucleoside triphosphate hydrolases"/>
    <property type="match status" value="1"/>
</dbReference>
<dbReference type="Pfam" id="PF00685">
    <property type="entry name" value="Sulfotransfer_1"/>
    <property type="match status" value="1"/>
</dbReference>
<protein>
    <submittedName>
        <fullName evidence="8">Heparan sulfate glucosamine 3-o-sulfotransferase 5-like protein</fullName>
    </submittedName>
</protein>
<feature type="domain" description="Sulfotransferase" evidence="7">
    <location>
        <begin position="79"/>
        <end position="289"/>
    </location>
</feature>
<dbReference type="InterPro" id="IPR037359">
    <property type="entry name" value="NST/OST"/>
</dbReference>
<comment type="caution">
    <text evidence="8">The sequence shown here is derived from an EMBL/GenBank/DDBJ whole genome shotgun (WGS) entry which is preliminary data.</text>
</comment>
<evidence type="ECO:0000256" key="4">
    <source>
        <dbReference type="PIRSR" id="PIRSR637359-2"/>
    </source>
</evidence>
<dbReference type="AlphaFoldDB" id="A0AAV3YXB1"/>
<evidence type="ECO:0000256" key="3">
    <source>
        <dbReference type="PIRSR" id="PIRSR637359-1"/>
    </source>
</evidence>
<feature type="disulfide bond" evidence="5">
    <location>
        <begin position="273"/>
        <end position="296"/>
    </location>
</feature>
<feature type="binding site" evidence="4">
    <location>
        <position position="176"/>
    </location>
    <ligand>
        <name>3'-phosphoadenylyl sulfate</name>
        <dbReference type="ChEBI" id="CHEBI:58339"/>
    </ligand>
</feature>
<dbReference type="GO" id="GO:0008467">
    <property type="term" value="F:[heparan sulfate]-glucosamine 3-sulfotransferase activity"/>
    <property type="evidence" value="ECO:0007669"/>
    <property type="project" value="TreeGrafter"/>
</dbReference>
<accession>A0AAV3YXB1</accession>
<feature type="transmembrane region" description="Helical" evidence="6">
    <location>
        <begin position="12"/>
        <end position="32"/>
    </location>
</feature>
<keyword evidence="6" id="KW-1133">Transmembrane helix</keyword>
<name>A0AAV3YXB1_9GAST</name>
<keyword evidence="9" id="KW-1185">Reference proteome</keyword>
<evidence type="ECO:0000256" key="2">
    <source>
        <dbReference type="ARBA" id="ARBA00023180"/>
    </source>
</evidence>
<keyword evidence="6" id="KW-0812">Transmembrane</keyword>
<dbReference type="EMBL" id="BLXT01001780">
    <property type="protein sequence ID" value="GFN87673.1"/>
    <property type="molecule type" value="Genomic_DNA"/>
</dbReference>
<keyword evidence="6" id="KW-0472">Membrane</keyword>
<dbReference type="Gene3D" id="3.40.50.300">
    <property type="entry name" value="P-loop containing nucleotide triphosphate hydrolases"/>
    <property type="match status" value="1"/>
</dbReference>
<evidence type="ECO:0000256" key="6">
    <source>
        <dbReference type="SAM" id="Phobius"/>
    </source>
</evidence>
<reference evidence="8 9" key="1">
    <citation type="journal article" date="2021" name="Elife">
        <title>Chloroplast acquisition without the gene transfer in kleptoplastic sea slugs, Plakobranchus ocellatus.</title>
        <authorList>
            <person name="Maeda T."/>
            <person name="Takahashi S."/>
            <person name="Yoshida T."/>
            <person name="Shimamura S."/>
            <person name="Takaki Y."/>
            <person name="Nagai Y."/>
            <person name="Toyoda A."/>
            <person name="Suzuki Y."/>
            <person name="Arimoto A."/>
            <person name="Ishii H."/>
            <person name="Satoh N."/>
            <person name="Nishiyama T."/>
            <person name="Hasebe M."/>
            <person name="Maruyama T."/>
            <person name="Minagawa J."/>
            <person name="Obokata J."/>
            <person name="Shigenobu S."/>
        </authorList>
    </citation>
    <scope>NUCLEOTIDE SEQUENCE [LARGE SCALE GENOMIC DNA]</scope>
</reference>
<evidence type="ECO:0000313" key="9">
    <source>
        <dbReference type="Proteomes" id="UP000735302"/>
    </source>
</evidence>
<feature type="active site" description="For sulfotransferase activity" evidence="3">
    <location>
        <position position="87"/>
    </location>
</feature>
<keyword evidence="5" id="KW-1015">Disulfide bond</keyword>
<feature type="binding site" evidence="4">
    <location>
        <position position="168"/>
    </location>
    <ligand>
        <name>3'-phosphoadenylyl sulfate</name>
        <dbReference type="ChEBI" id="CHEBI:58339"/>
    </ligand>
</feature>
<organism evidence="8 9">
    <name type="scientific">Plakobranchus ocellatus</name>
    <dbReference type="NCBI Taxonomy" id="259542"/>
    <lineage>
        <taxon>Eukaryota</taxon>
        <taxon>Metazoa</taxon>
        <taxon>Spiralia</taxon>
        <taxon>Lophotrochozoa</taxon>
        <taxon>Mollusca</taxon>
        <taxon>Gastropoda</taxon>
        <taxon>Heterobranchia</taxon>
        <taxon>Euthyneura</taxon>
        <taxon>Panpulmonata</taxon>
        <taxon>Sacoglossa</taxon>
        <taxon>Placobranchoidea</taxon>
        <taxon>Plakobranchidae</taxon>
        <taxon>Plakobranchus</taxon>
    </lineage>
</organism>
<dbReference type="PANTHER" id="PTHR10605:SF65">
    <property type="entry name" value="GH20068P"/>
    <property type="match status" value="1"/>
</dbReference>
<keyword evidence="1" id="KW-0808">Transferase</keyword>
<proteinExistence type="predicted"/>